<keyword evidence="13" id="KW-1185">Reference proteome</keyword>
<name>A0ABP9ZAT5_9FUNG</name>
<keyword evidence="3 10" id="KW-1133">Transmembrane helix</keyword>
<reference evidence="12 13" key="1">
    <citation type="submission" date="2024-04" db="EMBL/GenBank/DDBJ databases">
        <title>genome sequences of Mucor flavus KT1a and Helicostylum pulchrum KT1b strains isolated from the surface of a dry-aged beef.</title>
        <authorList>
            <person name="Toyotome T."/>
            <person name="Hosono M."/>
            <person name="Torimaru M."/>
            <person name="Fukuda K."/>
            <person name="Mikami N."/>
        </authorList>
    </citation>
    <scope>NUCLEOTIDE SEQUENCE [LARGE SCALE GENOMIC DNA]</scope>
    <source>
        <strain evidence="12 13">KT1a</strain>
    </source>
</reference>
<feature type="transmembrane region" description="Helical" evidence="10">
    <location>
        <begin position="690"/>
        <end position="711"/>
    </location>
</feature>
<dbReference type="Gene3D" id="3.40.50.2300">
    <property type="match status" value="2"/>
</dbReference>
<gene>
    <name evidence="12" type="ORF">MFLAVUS_009755</name>
</gene>
<keyword evidence="7" id="KW-0325">Glycoprotein</keyword>
<keyword evidence="4" id="KW-0297">G-protein coupled receptor</keyword>
<evidence type="ECO:0000259" key="11">
    <source>
        <dbReference type="PROSITE" id="PS50259"/>
    </source>
</evidence>
<dbReference type="PRINTS" id="PR00248">
    <property type="entry name" value="GPCRMGR"/>
</dbReference>
<feature type="transmembrane region" description="Helical" evidence="10">
    <location>
        <begin position="588"/>
        <end position="608"/>
    </location>
</feature>
<evidence type="ECO:0000256" key="8">
    <source>
        <dbReference type="ARBA" id="ARBA00023224"/>
    </source>
</evidence>
<evidence type="ECO:0000256" key="1">
    <source>
        <dbReference type="ARBA" id="ARBA00004141"/>
    </source>
</evidence>
<sequence length="1148" mass="127584">MVTIAAKTNRTIIDDSTLQDFNTFHCQDDYNNYAFSVHRSKGTTFIHPAIRNDSLVELKVGVLLPFHQSGNNKTKVMTMSGVSAIRLAVAEINAQNLIPGAYITLIEKDSYPRSVEGQAAITQAVFSAISLIQEGVIGVIGDVSSSWTSLSALMTSTLQIPQCSFSAIATSLSDKSQFGYFFRTTPTNLLYSDAAMSFITSQGWPVMGVLYSDDDFGQQLSENVVMKARANGIHVKSYQSFYDEGPKSDIKKSIDALASTGVRIVFIAAEKSAQLAALTVAAHHGYINNNTVWITVDTDANELHKAIVKFNTIIEQRFDKTDTVPEIYNSSLIDVLPSDNAPGSKTIKKQLLSDVIDPIEYAARLTNSLVPIDYSNVFSGGVFLINNLRELTGYPPFDHFIDKWSHLDPSIYPYSGQPSITSNEGLAYSCMMVMATGFKQTIYNSSIRARNSTDILTRLAAGQLGSHLTPSAFNTSFVGPEGPVIFDQNGDMASGNFKIYNIQNGTQVEVGKIIAGHMNISSMPIYHDGTTKIPTGVPERVYLNPGYSSPVTITLLAISSFGTLVALLSMVLVLVYRKQKVFKASSPLFCVLELIGCTIIPITFHLGYSLVLGNLIAKNYRIYRIFNNIFITRTVVTDMQLLKVSGSIFSANAIVLAAWFSLSTVSTVNIPVSRNAYYIDCAFEGANHTIFVSLLTLFGSLQLALATFLAFKTRSVGRNYSKYSEYKQIGFIIFFVPTTDYYTRHYLTATMIVWATTFSLLTLFLPKLHAFFLPEKESKNNVGKESDLSGRQRINKRNNAIGVTEDDRSSYPFDNNSECDMMSLNYMVNNLSHPFNDSKVKLNNISRKGRMQGVMMELHEAQVPIQQLFKYFPYLAAWEMMQEKSNIGHVFAYSGSSIVSSKPGEYILKIHGNGMTNIMMQVESENDLMLWNSRFNARIDTSADTDASNYRNELLQGETFLNPLETKQDGDSEIKHISTNTKRLTRQSRLDSGITTHRLLDDEEDEDEDYQNRERRGSDMTATTLNSCYHQPAVLLTDYGTDEIDHARQIQQQRQNPEMTYSPSMMLGSITDQEHRHTSHDPRVSFYSSFVGYLSNTELSNVLGTPNSESTVVATSSSSDSAEENTNHSNHSNNIHNFNHNSAGSSIF</sequence>
<dbReference type="PROSITE" id="PS50259">
    <property type="entry name" value="G_PROTEIN_RECEP_F3_4"/>
    <property type="match status" value="1"/>
</dbReference>
<evidence type="ECO:0000256" key="10">
    <source>
        <dbReference type="SAM" id="Phobius"/>
    </source>
</evidence>
<keyword evidence="8" id="KW-0807">Transducer</keyword>
<dbReference type="InterPro" id="IPR002455">
    <property type="entry name" value="GPCR3_GABA-B"/>
</dbReference>
<protein>
    <recommendedName>
        <fullName evidence="11">G-protein coupled receptors family 3 profile domain-containing protein</fullName>
    </recommendedName>
</protein>
<dbReference type="SUPFAM" id="SSF53822">
    <property type="entry name" value="Periplasmic binding protein-like I"/>
    <property type="match status" value="1"/>
</dbReference>
<dbReference type="Pfam" id="PF01094">
    <property type="entry name" value="ANF_receptor"/>
    <property type="match status" value="1"/>
</dbReference>
<dbReference type="Proteomes" id="UP001473302">
    <property type="component" value="Unassembled WGS sequence"/>
</dbReference>
<dbReference type="PANTHER" id="PTHR10519">
    <property type="entry name" value="GABA-B RECEPTOR"/>
    <property type="match status" value="1"/>
</dbReference>
<feature type="domain" description="G-protein coupled receptors family 3 profile" evidence="11">
    <location>
        <begin position="597"/>
        <end position="761"/>
    </location>
</feature>
<feature type="transmembrane region" description="Helical" evidence="10">
    <location>
        <begin position="553"/>
        <end position="576"/>
    </location>
</feature>
<dbReference type="InterPro" id="IPR000337">
    <property type="entry name" value="GPCR_3"/>
</dbReference>
<comment type="caution">
    <text evidence="12">The sequence shown here is derived from an EMBL/GenBank/DDBJ whole genome shotgun (WGS) entry which is preliminary data.</text>
</comment>
<accession>A0ABP9ZAT5</accession>
<keyword evidence="5 10" id="KW-0472">Membrane</keyword>
<evidence type="ECO:0000313" key="12">
    <source>
        <dbReference type="EMBL" id="GAA5816229.1"/>
    </source>
</evidence>
<feature type="region of interest" description="Disordered" evidence="9">
    <location>
        <begin position="988"/>
        <end position="1018"/>
    </location>
</feature>
<dbReference type="InterPro" id="IPR017978">
    <property type="entry name" value="GPCR_3_C"/>
</dbReference>
<keyword evidence="2 10" id="KW-0812">Transmembrane</keyword>
<dbReference type="CDD" id="cd15047">
    <property type="entry name" value="7tmC_GABA-B-like"/>
    <property type="match status" value="1"/>
</dbReference>
<keyword evidence="6" id="KW-0675">Receptor</keyword>
<evidence type="ECO:0000256" key="4">
    <source>
        <dbReference type="ARBA" id="ARBA00023040"/>
    </source>
</evidence>
<dbReference type="InterPro" id="IPR028082">
    <property type="entry name" value="Peripla_BP_I"/>
</dbReference>
<proteinExistence type="predicted"/>
<evidence type="ECO:0000256" key="9">
    <source>
        <dbReference type="SAM" id="MobiDB-lite"/>
    </source>
</evidence>
<evidence type="ECO:0000256" key="2">
    <source>
        <dbReference type="ARBA" id="ARBA00022692"/>
    </source>
</evidence>
<evidence type="ECO:0000256" key="5">
    <source>
        <dbReference type="ARBA" id="ARBA00023136"/>
    </source>
</evidence>
<feature type="region of interest" description="Disordered" evidence="9">
    <location>
        <begin position="1101"/>
        <end position="1148"/>
    </location>
</feature>
<evidence type="ECO:0000256" key="7">
    <source>
        <dbReference type="ARBA" id="ARBA00023180"/>
    </source>
</evidence>
<dbReference type="InterPro" id="IPR001828">
    <property type="entry name" value="ANF_lig-bd_rcpt"/>
</dbReference>
<organism evidence="12 13">
    <name type="scientific">Mucor flavus</name>
    <dbReference type="NCBI Taxonomy" id="439312"/>
    <lineage>
        <taxon>Eukaryota</taxon>
        <taxon>Fungi</taxon>
        <taxon>Fungi incertae sedis</taxon>
        <taxon>Mucoromycota</taxon>
        <taxon>Mucoromycotina</taxon>
        <taxon>Mucoromycetes</taxon>
        <taxon>Mucorales</taxon>
        <taxon>Mucorineae</taxon>
        <taxon>Mucoraceae</taxon>
        <taxon>Mucor</taxon>
    </lineage>
</organism>
<feature type="compositionally biased region" description="Low complexity" evidence="9">
    <location>
        <begin position="1127"/>
        <end position="1142"/>
    </location>
</feature>
<dbReference type="PANTHER" id="PTHR10519:SF20">
    <property type="entry name" value="G-PROTEIN COUPLED RECEPTOR 156-RELATED"/>
    <property type="match status" value="1"/>
</dbReference>
<evidence type="ECO:0000256" key="6">
    <source>
        <dbReference type="ARBA" id="ARBA00023170"/>
    </source>
</evidence>
<evidence type="ECO:0000313" key="13">
    <source>
        <dbReference type="Proteomes" id="UP001473302"/>
    </source>
</evidence>
<dbReference type="Pfam" id="PF00003">
    <property type="entry name" value="7tm_3"/>
    <property type="match status" value="1"/>
</dbReference>
<evidence type="ECO:0000256" key="3">
    <source>
        <dbReference type="ARBA" id="ARBA00022989"/>
    </source>
</evidence>
<feature type="transmembrane region" description="Helical" evidence="10">
    <location>
        <begin position="745"/>
        <end position="766"/>
    </location>
</feature>
<dbReference type="EMBL" id="BAABUK010000030">
    <property type="protein sequence ID" value="GAA5816229.1"/>
    <property type="molecule type" value="Genomic_DNA"/>
</dbReference>
<comment type="subcellular location">
    <subcellularLocation>
        <location evidence="1">Membrane</location>
        <topology evidence="1">Multi-pass membrane protein</topology>
    </subcellularLocation>
</comment>
<feature type="compositionally biased region" description="Low complexity" evidence="9">
    <location>
        <begin position="1107"/>
        <end position="1120"/>
    </location>
</feature>